<dbReference type="Pfam" id="PF00566">
    <property type="entry name" value="RabGAP-TBC"/>
    <property type="match status" value="1"/>
</dbReference>
<dbReference type="SUPFAM" id="SSF47923">
    <property type="entry name" value="Ypt/Rab-GAP domain of gyp1p"/>
    <property type="match status" value="1"/>
</dbReference>
<dbReference type="InterPro" id="IPR030662">
    <property type="entry name" value="DPH6/MJ0570"/>
</dbReference>
<comment type="catalytic activity">
    <reaction evidence="5">
        <text>diphthine-[translation elongation factor 2] + NH4(+) + ATP = diphthamide-[translation elongation factor 2] + AMP + diphosphate + H(+)</text>
        <dbReference type="Rhea" id="RHEA:19753"/>
        <dbReference type="Rhea" id="RHEA-COMP:10172"/>
        <dbReference type="Rhea" id="RHEA-COMP:10174"/>
        <dbReference type="ChEBI" id="CHEBI:15378"/>
        <dbReference type="ChEBI" id="CHEBI:16692"/>
        <dbReference type="ChEBI" id="CHEBI:28938"/>
        <dbReference type="ChEBI" id="CHEBI:30616"/>
        <dbReference type="ChEBI" id="CHEBI:33019"/>
        <dbReference type="ChEBI" id="CHEBI:82696"/>
        <dbReference type="ChEBI" id="CHEBI:456215"/>
        <dbReference type="EC" id="6.3.1.14"/>
    </reaction>
</comment>
<dbReference type="Gene3D" id="3.40.50.620">
    <property type="entry name" value="HUPs"/>
    <property type="match status" value="1"/>
</dbReference>
<dbReference type="FunFam" id="3.30.1330.40:FF:000009">
    <property type="entry name" value="Endoribonuclease"/>
    <property type="match status" value="1"/>
</dbReference>
<dbReference type="SUPFAM" id="SSF52402">
    <property type="entry name" value="Adenine nucleotide alpha hydrolases-like"/>
    <property type="match status" value="1"/>
</dbReference>
<evidence type="ECO:0000256" key="6">
    <source>
        <dbReference type="SAM" id="MobiDB-lite"/>
    </source>
</evidence>
<evidence type="ECO:0000256" key="1">
    <source>
        <dbReference type="ARBA" id="ARBA00012089"/>
    </source>
</evidence>
<reference evidence="8 9" key="1">
    <citation type="journal article" date="2019" name="Sci. Rep.">
        <title>A high-quality genome of Eragrostis curvula grass provides insights into Poaceae evolution and supports new strategies to enhance forage quality.</title>
        <authorList>
            <person name="Carballo J."/>
            <person name="Santos B.A.C.M."/>
            <person name="Zappacosta D."/>
            <person name="Garbus I."/>
            <person name="Selva J.P."/>
            <person name="Gallo C.A."/>
            <person name="Diaz A."/>
            <person name="Albertini E."/>
            <person name="Caccamo M."/>
            <person name="Echenique V."/>
        </authorList>
    </citation>
    <scope>NUCLEOTIDE SEQUENCE [LARGE SCALE GENOMIC DNA]</scope>
    <source>
        <strain evidence="9">cv. Victoria</strain>
        <tissue evidence="8">Leaf</tissue>
    </source>
</reference>
<evidence type="ECO:0000256" key="4">
    <source>
        <dbReference type="ARBA" id="ARBA00031552"/>
    </source>
</evidence>
<protein>
    <recommendedName>
        <fullName evidence="2">Diphthine--ammonia ligase</fullName>
        <ecNumber evidence="1">6.3.1.14</ecNumber>
    </recommendedName>
    <alternativeName>
        <fullName evidence="3">Diphthamide synthase</fullName>
    </alternativeName>
    <alternativeName>
        <fullName evidence="4">Diphthamide synthetase</fullName>
    </alternativeName>
</protein>
<dbReference type="FunFam" id="3.40.50.620:FF:000069">
    <property type="entry name" value="diphthine--ammonia ligase"/>
    <property type="match status" value="1"/>
</dbReference>
<evidence type="ECO:0000256" key="5">
    <source>
        <dbReference type="ARBA" id="ARBA00048108"/>
    </source>
</evidence>
<dbReference type="GO" id="GO:0017183">
    <property type="term" value="P:protein histidyl modification to diphthamide"/>
    <property type="evidence" value="ECO:0007669"/>
    <property type="project" value="TreeGrafter"/>
</dbReference>
<feature type="domain" description="Rab-GAP TBC" evidence="7">
    <location>
        <begin position="761"/>
        <end position="946"/>
    </location>
</feature>
<dbReference type="InterPro" id="IPR006175">
    <property type="entry name" value="YjgF/YER057c/UK114"/>
</dbReference>
<dbReference type="FunFam" id="3.90.1490.10:FF:000002">
    <property type="entry name" value="Diphthine--ammonia ligase"/>
    <property type="match status" value="1"/>
</dbReference>
<dbReference type="AlphaFoldDB" id="A0A5J9UWX2"/>
<dbReference type="CDD" id="cd06156">
    <property type="entry name" value="eu_AANH_C_2"/>
    <property type="match status" value="1"/>
</dbReference>
<dbReference type="EMBL" id="RWGY01000011">
    <property type="protein sequence ID" value="TVU27768.1"/>
    <property type="molecule type" value="Genomic_DNA"/>
</dbReference>
<evidence type="ECO:0000313" key="8">
    <source>
        <dbReference type="EMBL" id="TVU27768.1"/>
    </source>
</evidence>
<feature type="region of interest" description="Disordered" evidence="6">
    <location>
        <begin position="824"/>
        <end position="851"/>
    </location>
</feature>
<dbReference type="Gene3D" id="3.90.1490.10">
    <property type="entry name" value="putative n-type atp pyrophosphatase, domain 2"/>
    <property type="match status" value="1"/>
</dbReference>
<dbReference type="Pfam" id="PF01042">
    <property type="entry name" value="Ribonuc_L-PSP"/>
    <property type="match status" value="2"/>
</dbReference>
<dbReference type="CDD" id="cd01994">
    <property type="entry name" value="AANH_PF0828-like"/>
    <property type="match status" value="1"/>
</dbReference>
<feature type="non-terminal residue" evidence="8">
    <location>
        <position position="1"/>
    </location>
</feature>
<evidence type="ECO:0000256" key="2">
    <source>
        <dbReference type="ARBA" id="ARBA00018426"/>
    </source>
</evidence>
<dbReference type="Proteomes" id="UP000324897">
    <property type="component" value="Chromosome 1"/>
</dbReference>
<dbReference type="OrthoDB" id="686384at2759"/>
<name>A0A5J9UWX2_9POAL</name>
<evidence type="ECO:0000259" key="7">
    <source>
        <dbReference type="PROSITE" id="PS50086"/>
    </source>
</evidence>
<accession>A0A5J9UWX2</accession>
<dbReference type="Gene3D" id="1.10.8.270">
    <property type="entry name" value="putative rabgap domain of human tbc1 domain family member 14 like domains"/>
    <property type="match status" value="1"/>
</dbReference>
<proteinExistence type="predicted"/>
<dbReference type="GO" id="GO:0017178">
    <property type="term" value="F:diphthine-ammonia ligase activity"/>
    <property type="evidence" value="ECO:0007669"/>
    <property type="project" value="UniProtKB-EC"/>
</dbReference>
<dbReference type="CDD" id="cd06155">
    <property type="entry name" value="eu_AANH_C_1"/>
    <property type="match status" value="1"/>
</dbReference>
<dbReference type="Gramene" id="TVU27768">
    <property type="protein sequence ID" value="TVU27768"/>
    <property type="gene ID" value="EJB05_19269"/>
</dbReference>
<evidence type="ECO:0000256" key="3">
    <source>
        <dbReference type="ARBA" id="ARBA00029814"/>
    </source>
</evidence>
<dbReference type="InterPro" id="IPR014729">
    <property type="entry name" value="Rossmann-like_a/b/a_fold"/>
</dbReference>
<sequence>MEVVALVSGGKDSCFAMMRCLDYGHKARQLQVVALANLIPLDDAVDELDSYMYQTVGHQIVVSYAKCMGLPLFRRRIRGSTREQGLKYNVTAGDEVEDMFALLSEVKRKIPSISAVSSGAIASDYQRLRVESVCSRLGLVSLAYLWKQDQTLLLEEMIRRGIVAITVKVAALGLKPSSHLGKELAELKCHLLRMNENYGINVCGEGGEYETLTLDCPLFHNARIILDDSEVILHSADSIASVGILHPVAFHLEHKPNSSSSVQENSSCLYNVDENITRTDLEENQTFDPVTAVDAYTHIDLCISKTGKNLRSTGCWIQDSNSASLGLKEDLVAVLSRIDNQLKEDGLGWVNVLYVHLYISSMKEFGLANEVYVSFITEKKCYLGVPSRSTIELPLVQAGLGKAYVEVLVSDKLVKRVLHVQSISCWAPSCIGPYSQATLYGEILYMAGQLGLDPPTMKLCSGGPTAELESALQNSEAVANAFSCSIYTSAIHFLVYCSTHLTSDEKEEVKQTLQSSYITRLDCSKTGSYPTVLYVFAPDLPKGARVEIKPILYVPTDDDGVTTEEMYAVLQPVLGEAWSHWSARYSDLHESCCQIHTIGGKVCSALVSITNDIASKICSTAGQPEEQMKAITRFCAFQLAKILVDNQFSWDSITMLRFYYSVEHPVAADTISRAFSEAFADLAEADRSLKTGGVPFYNIVPMLIDPDTVYPVRPECRDDTPKTRFKPMPRRTLSPRRWKLLFNEEGCLDIAGMIKRVQRGGVHPTIKGEVWEFLLGCYDPKSTTEQRNQLRQQRRLEYEKLKTKCREMDTTVGSGRVITMPVITEDGQPIEDPSSNGGARPSSVGSEQETNGVPLPKEVIQWKLTLHQIGLDVNRTDRTLVYYERQENLARLWDILAVYSWIDKDIGYCQGMSDLCSPISILLEHEADAFWCFERLMRRVIIDWFN</sequence>
<organism evidence="8 9">
    <name type="scientific">Eragrostis curvula</name>
    <name type="common">weeping love grass</name>
    <dbReference type="NCBI Taxonomy" id="38414"/>
    <lineage>
        <taxon>Eukaryota</taxon>
        <taxon>Viridiplantae</taxon>
        <taxon>Streptophyta</taxon>
        <taxon>Embryophyta</taxon>
        <taxon>Tracheophyta</taxon>
        <taxon>Spermatophyta</taxon>
        <taxon>Magnoliopsida</taxon>
        <taxon>Liliopsida</taxon>
        <taxon>Poales</taxon>
        <taxon>Poaceae</taxon>
        <taxon>PACMAD clade</taxon>
        <taxon>Chloridoideae</taxon>
        <taxon>Eragrostideae</taxon>
        <taxon>Eragrostidinae</taxon>
        <taxon>Eragrostis</taxon>
    </lineage>
</organism>
<gene>
    <name evidence="8" type="ORF">EJB05_19269</name>
</gene>
<dbReference type="InterPro" id="IPR035969">
    <property type="entry name" value="Rab-GAP_TBC_sf"/>
</dbReference>
<dbReference type="PANTHER" id="PTHR12196">
    <property type="entry name" value="DOMAIN OF UNKNOWN FUNCTION 71 DUF71 -CONTAINING PROTEIN"/>
    <property type="match status" value="1"/>
</dbReference>
<dbReference type="InterPro" id="IPR002761">
    <property type="entry name" value="Diphthami_syn_dom"/>
</dbReference>
<dbReference type="Gene3D" id="3.30.1330.40">
    <property type="entry name" value="RutC-like"/>
    <property type="match status" value="2"/>
</dbReference>
<dbReference type="Pfam" id="PF01902">
    <property type="entry name" value="Diphthami_syn_2"/>
    <property type="match status" value="1"/>
</dbReference>
<dbReference type="PANTHER" id="PTHR12196:SF2">
    <property type="entry name" value="DIPHTHINE--AMMONIA LIGASE"/>
    <property type="match status" value="1"/>
</dbReference>
<dbReference type="SUPFAM" id="SSF55298">
    <property type="entry name" value="YjgF-like"/>
    <property type="match status" value="2"/>
</dbReference>
<evidence type="ECO:0000313" key="9">
    <source>
        <dbReference type="Proteomes" id="UP000324897"/>
    </source>
</evidence>
<dbReference type="FunFam" id="1.10.8.270:FF:000025">
    <property type="entry name" value="TBC1 domain family member 15-like"/>
    <property type="match status" value="1"/>
</dbReference>
<feature type="compositionally biased region" description="Polar residues" evidence="6">
    <location>
        <begin position="833"/>
        <end position="851"/>
    </location>
</feature>
<dbReference type="EC" id="6.3.1.14" evidence="1"/>
<dbReference type="InterPro" id="IPR000195">
    <property type="entry name" value="Rab-GAP-TBC_dom"/>
</dbReference>
<dbReference type="FunFam" id="3.30.1330.40:FF:000016">
    <property type="entry name" value="Endoribonuclease"/>
    <property type="match status" value="1"/>
</dbReference>
<dbReference type="InterPro" id="IPR035959">
    <property type="entry name" value="RutC-like_sf"/>
</dbReference>
<keyword evidence="9" id="KW-1185">Reference proteome</keyword>
<dbReference type="PROSITE" id="PS50086">
    <property type="entry name" value="TBC_RABGAP"/>
    <property type="match status" value="1"/>
</dbReference>
<dbReference type="NCBIfam" id="TIGR00290">
    <property type="entry name" value="MJ0570_dom"/>
    <property type="match status" value="1"/>
</dbReference>
<comment type="caution">
    <text evidence="8">The sequence shown here is derived from an EMBL/GenBank/DDBJ whole genome shotgun (WGS) entry which is preliminary data.</text>
</comment>